<dbReference type="Gene3D" id="3.20.20.190">
    <property type="entry name" value="Phosphatidylinositol (PI) phosphodiesterase"/>
    <property type="match status" value="1"/>
</dbReference>
<evidence type="ECO:0000256" key="1">
    <source>
        <dbReference type="SAM" id="Phobius"/>
    </source>
</evidence>
<keyword evidence="1" id="KW-0812">Transmembrane</keyword>
<feature type="transmembrane region" description="Helical" evidence="1">
    <location>
        <begin position="25"/>
        <end position="52"/>
    </location>
</feature>
<feature type="domain" description="GP-PDE" evidence="2">
    <location>
        <begin position="344"/>
        <end position="572"/>
    </location>
</feature>
<dbReference type="GO" id="GO:0008889">
    <property type="term" value="F:glycerophosphodiester phosphodiesterase activity"/>
    <property type="evidence" value="ECO:0007669"/>
    <property type="project" value="UniProtKB-EC"/>
</dbReference>
<feature type="transmembrane region" description="Helical" evidence="1">
    <location>
        <begin position="72"/>
        <end position="98"/>
    </location>
</feature>
<dbReference type="EMBL" id="CP007646">
    <property type="protein sequence ID" value="AIR11388.1"/>
    <property type="molecule type" value="Genomic_DNA"/>
</dbReference>
<feature type="transmembrane region" description="Helical" evidence="1">
    <location>
        <begin position="168"/>
        <end position="188"/>
    </location>
</feature>
<gene>
    <name evidence="3" type="ORF">LSJ_1751</name>
</gene>
<accession>A0A089QHU8</accession>
<dbReference type="PANTHER" id="PTHR46211:SF8">
    <property type="entry name" value="PHOSPHODIESTERASE"/>
    <property type="match status" value="1"/>
</dbReference>
<dbReference type="GO" id="GO:0006629">
    <property type="term" value="P:lipid metabolic process"/>
    <property type="evidence" value="ECO:0007669"/>
    <property type="project" value="InterPro"/>
</dbReference>
<dbReference type="EC" id="3.1.4.46" evidence="3"/>
<feature type="transmembrane region" description="Helical" evidence="1">
    <location>
        <begin position="226"/>
        <end position="248"/>
    </location>
</feature>
<feature type="transmembrane region" description="Helical" evidence="1">
    <location>
        <begin position="130"/>
        <end position="148"/>
    </location>
</feature>
<evidence type="ECO:0000313" key="3">
    <source>
        <dbReference type="EMBL" id="AIR11388.1"/>
    </source>
</evidence>
<dbReference type="Pfam" id="PF10110">
    <property type="entry name" value="GPDPase_memb"/>
    <property type="match status" value="1"/>
</dbReference>
<dbReference type="SUPFAM" id="SSF51695">
    <property type="entry name" value="PLC-like phosphodiesterases"/>
    <property type="match status" value="1"/>
</dbReference>
<dbReference type="PANTHER" id="PTHR46211">
    <property type="entry name" value="GLYCEROPHOSPHORYL DIESTER PHOSPHODIESTERASE"/>
    <property type="match status" value="1"/>
</dbReference>
<keyword evidence="3" id="KW-0378">Hydrolase</keyword>
<dbReference type="KEGG" id="lsj:LSJ_1751"/>
<dbReference type="InterPro" id="IPR017946">
    <property type="entry name" value="PLC-like_Pdiesterase_TIM-brl"/>
</dbReference>
<protein>
    <submittedName>
        <fullName evidence="3">Glycerophosphodiester phosphodiesterase</fullName>
        <ecNumber evidence="3">3.1.4.46</ecNumber>
    </submittedName>
</protein>
<dbReference type="CDD" id="cd08579">
    <property type="entry name" value="GDPD_memb_like"/>
    <property type="match status" value="1"/>
</dbReference>
<evidence type="ECO:0000313" key="4">
    <source>
        <dbReference type="Proteomes" id="UP000029488"/>
    </source>
</evidence>
<dbReference type="Pfam" id="PF03009">
    <property type="entry name" value="GDPD"/>
    <property type="match status" value="1"/>
</dbReference>
<dbReference type="InterPro" id="IPR030395">
    <property type="entry name" value="GP_PDE_dom"/>
</dbReference>
<name>A0A089QHU8_9LACO</name>
<keyword evidence="1" id="KW-1133">Transmembrane helix</keyword>
<feature type="transmembrane region" description="Helical" evidence="1">
    <location>
        <begin position="316"/>
        <end position="337"/>
    </location>
</feature>
<keyword evidence="1" id="KW-0472">Membrane</keyword>
<organism evidence="3 4">
    <name type="scientific">Ligilactobacillus salivarius</name>
    <dbReference type="NCBI Taxonomy" id="1624"/>
    <lineage>
        <taxon>Bacteria</taxon>
        <taxon>Bacillati</taxon>
        <taxon>Bacillota</taxon>
        <taxon>Bacilli</taxon>
        <taxon>Lactobacillales</taxon>
        <taxon>Lactobacillaceae</taxon>
        <taxon>Ligilactobacillus</taxon>
    </lineage>
</organism>
<dbReference type="Proteomes" id="UP000029488">
    <property type="component" value="Chromosome"/>
</dbReference>
<feature type="transmembrane region" description="Helical" evidence="1">
    <location>
        <begin position="260"/>
        <end position="286"/>
    </location>
</feature>
<proteinExistence type="predicted"/>
<dbReference type="PROSITE" id="PS51704">
    <property type="entry name" value="GP_PDE"/>
    <property type="match status" value="1"/>
</dbReference>
<dbReference type="AlphaFoldDB" id="A0A089QHU8"/>
<dbReference type="InterPro" id="IPR018476">
    <property type="entry name" value="GlyceroP-diester-Pdiesterase_M"/>
</dbReference>
<dbReference type="RefSeq" id="WP_044005539.1">
    <property type="nucleotide sequence ID" value="NZ_CP007646.1"/>
</dbReference>
<reference evidence="3 4" key="1">
    <citation type="journal article" date="2014" name="BMC Genomics">
        <title>Unusual genome complexity in Lactobacillus salivarius JCM1046.</title>
        <authorList>
            <person name="Raftis E.J."/>
            <person name="Forde B.M."/>
            <person name="Claesson M.J."/>
            <person name="O'Toole P.W."/>
        </authorList>
    </citation>
    <scope>NUCLEOTIDE SEQUENCE [LARGE SCALE GENOMIC DNA]</scope>
    <source>
        <strain evidence="3 4">JCM1046</strain>
    </source>
</reference>
<evidence type="ECO:0000259" key="2">
    <source>
        <dbReference type="PROSITE" id="PS51704"/>
    </source>
</evidence>
<sequence length="604" mass="70066">MQQIRSDLQFIDHYINVFKRSWGSYLFFFLGINLFIEAIIIPIFTFLTSWILKLSHIPYVSYTNILEIITHHPVGSLALILELVLIVGVIFFQFTFLLTGITNISRDNFSLKEVWFASWRRLIQLRPTSVLFFIGYFILIIPFANLIFKTPLLNKAKIPAFIIDFLLTKWQFALLLAIAYLIIFYLGLRLLYTLPLMIIQNYHTREAVSKSFSLTRHQNLANLRRMLVISIYFGIISAVGYLLIIFLQAGFDKFPKPFDLIMAIIMLAIIQIFSTFIATLVSFLLLQMTLPTEVFKGHPTFYHTNRINQRKKKIRVTTIVLISFIALLSLTNNYFYLHNNDTPPLRISHRGVDDGNGVQNTIPAMAATIKEHPDFIEMDIHETKDHQFVVMHDENLKNLTGINKAPYQLTLAQITKLIAHENGHSAHVVSFDDYLSYANKHHQKLLIEIKTTPHDSKNMIDIFLKKYQKDILKYHHEVHSLDYNVVRQIKSKAPEVFVSYILPYNFTYPQTPANAYSMEQSTLTDFFIIEALFNQQKVYAWTVNTDSEMNRVLWLNTDGIITDNLSSLDGKITDFYDNPSYANMIFNYITVIPYNNSMTSEPSV</sequence>